<feature type="active site" description="Acyl-thioester intermediate" evidence="2">
    <location>
        <position position="221"/>
    </location>
</feature>
<dbReference type="RefSeq" id="WP_106123946.1">
    <property type="nucleotide sequence ID" value="NZ_PVTY01000021.1"/>
</dbReference>
<dbReference type="OrthoDB" id="5242879at2"/>
<evidence type="ECO:0000256" key="2">
    <source>
        <dbReference type="PIRSR" id="PIRSR605754-1"/>
    </source>
</evidence>
<evidence type="ECO:0000256" key="3">
    <source>
        <dbReference type="SAM" id="MobiDB-lite"/>
    </source>
</evidence>
<evidence type="ECO:0000313" key="6">
    <source>
        <dbReference type="Proteomes" id="UP000238217"/>
    </source>
</evidence>
<keyword evidence="6" id="KW-1185">Reference proteome</keyword>
<comment type="caution">
    <text evidence="5">The sequence shown here is derived from an EMBL/GenBank/DDBJ whole genome shotgun (WGS) entry which is preliminary data.</text>
</comment>
<sequence length="256" mass="27810">MSGHRGRGAGARILGVTGELLVTLGVLGLLFVVWEVWWTGLDADRGARDIEDEFHTRLEQLDTDTDQTEQQEPAQSQEDCQQLPNGEYAACPENMAAVESGAMAVIYAPAIGADWSAPVRSGVDDETLNTGGLGHYPDTQLPGEPGNFAVAGHRLTYGDVLRDQDRLTPGDEVYVESPDGYYTYEVYETHVVMPQDSEVILPVPGEPEAEADRSLLTLTTCHPLFSNRERLITHAELVDFTPLSGEAPTALAQRGS</sequence>
<dbReference type="InterPro" id="IPR023365">
    <property type="entry name" value="Sortase_dom-sf"/>
</dbReference>
<organism evidence="5 6">
    <name type="scientific">Nesterenkonia sandarakina</name>
    <dbReference type="NCBI Taxonomy" id="272918"/>
    <lineage>
        <taxon>Bacteria</taxon>
        <taxon>Bacillati</taxon>
        <taxon>Actinomycetota</taxon>
        <taxon>Actinomycetes</taxon>
        <taxon>Micrococcales</taxon>
        <taxon>Micrococcaceae</taxon>
        <taxon>Nesterenkonia</taxon>
    </lineage>
</organism>
<evidence type="ECO:0000256" key="4">
    <source>
        <dbReference type="SAM" id="Phobius"/>
    </source>
</evidence>
<accession>A0A2T0YCE6</accession>
<dbReference type="CDD" id="cd05830">
    <property type="entry name" value="Sortase_E"/>
    <property type="match status" value="1"/>
</dbReference>
<feature type="active site" description="Proton donor/acceptor" evidence="2">
    <location>
        <position position="153"/>
    </location>
</feature>
<dbReference type="NCBIfam" id="TIGR01076">
    <property type="entry name" value="sortase_fam"/>
    <property type="match status" value="1"/>
</dbReference>
<dbReference type="AlphaFoldDB" id="A0A2T0YCE6"/>
<reference evidence="5 6" key="1">
    <citation type="submission" date="2018-03" db="EMBL/GenBank/DDBJ databases">
        <title>Comparative analysis of microorganisms from saline springs in Andes Mountain Range, Colombia.</title>
        <authorList>
            <person name="Rubin E."/>
        </authorList>
    </citation>
    <scope>NUCLEOTIDE SEQUENCE [LARGE SCALE GENOMIC DNA]</scope>
    <source>
        <strain evidence="5 6">CG 35</strain>
    </source>
</reference>
<dbReference type="NCBIfam" id="NF033747">
    <property type="entry name" value="class_E_sortase"/>
    <property type="match status" value="1"/>
</dbReference>
<protein>
    <submittedName>
        <fullName evidence="5">Sortase A</fullName>
    </submittedName>
</protein>
<feature type="region of interest" description="Disordered" evidence="3">
    <location>
        <begin position="59"/>
        <end position="80"/>
    </location>
</feature>
<dbReference type="Proteomes" id="UP000238217">
    <property type="component" value="Unassembled WGS sequence"/>
</dbReference>
<keyword evidence="4" id="KW-1133">Transmembrane helix</keyword>
<dbReference type="Pfam" id="PF04203">
    <property type="entry name" value="Sortase"/>
    <property type="match status" value="1"/>
</dbReference>
<gene>
    <name evidence="5" type="ORF">BCL67_1213</name>
</gene>
<dbReference type="Gene3D" id="2.40.260.10">
    <property type="entry name" value="Sortase"/>
    <property type="match status" value="1"/>
</dbReference>
<dbReference type="SUPFAM" id="SSF63817">
    <property type="entry name" value="Sortase"/>
    <property type="match status" value="1"/>
</dbReference>
<dbReference type="InterPro" id="IPR005754">
    <property type="entry name" value="Sortase"/>
</dbReference>
<evidence type="ECO:0000256" key="1">
    <source>
        <dbReference type="ARBA" id="ARBA00022801"/>
    </source>
</evidence>
<keyword evidence="1" id="KW-0378">Hydrolase</keyword>
<dbReference type="EMBL" id="PVTY01000021">
    <property type="protein sequence ID" value="PRZ12441.1"/>
    <property type="molecule type" value="Genomic_DNA"/>
</dbReference>
<name>A0A2T0YCE6_9MICC</name>
<keyword evidence="4" id="KW-0812">Transmembrane</keyword>
<evidence type="ECO:0000313" key="5">
    <source>
        <dbReference type="EMBL" id="PRZ12441.1"/>
    </source>
</evidence>
<dbReference type="InterPro" id="IPR053465">
    <property type="entry name" value="Sortase_Class_E"/>
</dbReference>
<dbReference type="GO" id="GO:0016787">
    <property type="term" value="F:hydrolase activity"/>
    <property type="evidence" value="ECO:0007669"/>
    <property type="project" value="UniProtKB-KW"/>
</dbReference>
<proteinExistence type="predicted"/>
<feature type="transmembrane region" description="Helical" evidence="4">
    <location>
        <begin position="20"/>
        <end position="38"/>
    </location>
</feature>
<dbReference type="InterPro" id="IPR042003">
    <property type="entry name" value="Sortase_E"/>
</dbReference>
<keyword evidence="4" id="KW-0472">Membrane</keyword>